<comment type="subcellular location">
    <subcellularLocation>
        <location evidence="2">Cell outer membrane</location>
    </subcellularLocation>
</comment>
<evidence type="ECO:0000256" key="2">
    <source>
        <dbReference type="HAMAP-Rule" id="MF_01411"/>
    </source>
</evidence>
<evidence type="ECO:0000313" key="5">
    <source>
        <dbReference type="Proteomes" id="UP000243807"/>
    </source>
</evidence>
<keyword evidence="1 2" id="KW-0998">Cell outer membrane</keyword>
<comment type="subunit">
    <text evidence="2">Component of the lipopolysaccharide transport and assembly complex. Interacts with LptE and LptA.</text>
</comment>
<dbReference type="GO" id="GO:0043165">
    <property type="term" value="P:Gram-negative-bacterium-type cell outer membrane assembly"/>
    <property type="evidence" value="ECO:0007669"/>
    <property type="project" value="UniProtKB-UniRule"/>
</dbReference>
<organism evidence="4 5">
    <name type="scientific">Acidihalobacter ferrooxydans</name>
    <dbReference type="NCBI Taxonomy" id="1765967"/>
    <lineage>
        <taxon>Bacteria</taxon>
        <taxon>Pseudomonadati</taxon>
        <taxon>Pseudomonadota</taxon>
        <taxon>Gammaproteobacteria</taxon>
        <taxon>Chromatiales</taxon>
        <taxon>Ectothiorhodospiraceae</taxon>
        <taxon>Acidihalobacter</taxon>
    </lineage>
</organism>
<dbReference type="GO" id="GO:0009279">
    <property type="term" value="C:cell outer membrane"/>
    <property type="evidence" value="ECO:0007669"/>
    <property type="project" value="UniProtKB-SubCell"/>
</dbReference>
<evidence type="ECO:0000259" key="3">
    <source>
        <dbReference type="Pfam" id="PF04453"/>
    </source>
</evidence>
<dbReference type="Pfam" id="PF04453">
    <property type="entry name" value="LptD"/>
    <property type="match status" value="1"/>
</dbReference>
<keyword evidence="2" id="KW-0732">Signal</keyword>
<keyword evidence="5" id="KW-1185">Reference proteome</keyword>
<dbReference type="InterPro" id="IPR050218">
    <property type="entry name" value="LptD"/>
</dbReference>
<proteinExistence type="inferred from homology"/>
<comment type="function">
    <text evidence="2">Together with LptE, is involved in the assembly of lipopolysaccharide (LPS) at the surface of the outer membrane.</text>
</comment>
<accession>A0A1P8ULM1</accession>
<dbReference type="EMBL" id="CP019434">
    <property type="protein sequence ID" value="APZ44732.1"/>
    <property type="molecule type" value="Genomic_DNA"/>
</dbReference>
<dbReference type="GO" id="GO:1990351">
    <property type="term" value="C:transporter complex"/>
    <property type="evidence" value="ECO:0007669"/>
    <property type="project" value="TreeGrafter"/>
</dbReference>
<reference evidence="4 5" key="1">
    <citation type="submission" date="2017-01" db="EMBL/GenBank/DDBJ databases">
        <title>Draft sequence of Acidihalobacter ferrooxidans strain DSM 14175 (strain V8).</title>
        <authorList>
            <person name="Khaleque H.N."/>
            <person name="Ramsay J.P."/>
            <person name="Murphy R.J.T."/>
            <person name="Kaksonen A.H."/>
            <person name="Boxall N.J."/>
            <person name="Watkin E.L.J."/>
        </authorList>
    </citation>
    <scope>NUCLEOTIDE SEQUENCE [LARGE SCALE GENOMIC DNA]</scope>
    <source>
        <strain evidence="4 5">V8</strain>
    </source>
</reference>
<name>A0A1P8ULM1_9GAMM</name>
<dbReference type="STRING" id="1765967.BW247_14315"/>
<dbReference type="GO" id="GO:0015920">
    <property type="term" value="P:lipopolysaccharide transport"/>
    <property type="evidence" value="ECO:0007669"/>
    <property type="project" value="InterPro"/>
</dbReference>
<comment type="similarity">
    <text evidence="2">Belongs to the LptD family.</text>
</comment>
<dbReference type="PANTHER" id="PTHR30189">
    <property type="entry name" value="LPS-ASSEMBLY PROTEIN"/>
    <property type="match status" value="1"/>
</dbReference>
<evidence type="ECO:0000256" key="1">
    <source>
        <dbReference type="ARBA" id="ARBA00023237"/>
    </source>
</evidence>
<feature type="domain" description="LptD C-terminal" evidence="3">
    <location>
        <begin position="279"/>
        <end position="638"/>
    </location>
</feature>
<sequence length="719" mass="80186">MGLLCCAGVSHAASLTTHDWSLCPTQARPVLPQYGDNLIHALADKAFLRRNGASELLGDVQITRGNQTLISNALDYNNKTQEAISANKLILEMPSLRIQAASGRFNLGTRSGELLDSRYAYYPAHAQGHATRIDQKNPTLTTLTHTTYSTCPIGHEAWVLSASKMRLNQKSETGTARNVVLRFKGVPILYTPWLSFPLSNARKSGLLPPTFSQTTNSGFEYSQPIYWNIAPQADATFTPKLLSRRGFALGTQLRYLGPHSYTVFNDNYLPYDQLYGAPRWFYSLQQQAEPLPGLSTNINYNRVSDNTYFTDLGNSLGTGDVTQLERSVSARYASTYWNAGAQILQYQILDPALTGSELSYEKLPEIYFNAWTPYAALGGLQTSLHSNWTNFQRSGSVTGSRLTVTPGLSLPLTGSAWFMTPAVKYRYTRYQLYGQTPGTSATPTLGVPIVSLDTGLYFERNISSKIRQTLEPRAYYLYVPYRNQQTLPVFDTTLNDFSFNQLFSDNRFSGGDRIGDADQLSLALTTRFINTQTGTELLSAGIGQILYFRPRRVTLPGNPVQTQPRSDYAGMLNAALARHWTGNASLTYNPYARAFDTAYLGLQYHLGPQRLINLGYQYNRAQTNQANISFLWPITTHWQSAARWDFSVRNGHILDAFLGVQYNSCCWAARILARRYVTTTPGTYNNGVYFELVLKGLGNLGNSIGTYIQRTIPDYAPSS</sequence>
<comment type="caution">
    <text evidence="2">Lacks conserved residue(s) required for the propagation of feature annotation.</text>
</comment>
<gene>
    <name evidence="2" type="primary">lptD</name>
    <name evidence="4" type="ORF">BW247_14315</name>
</gene>
<dbReference type="HAMAP" id="MF_01411">
    <property type="entry name" value="LPS_assembly_LptD"/>
    <property type="match status" value="1"/>
</dbReference>
<keyword evidence="2" id="KW-0472">Membrane</keyword>
<dbReference type="PANTHER" id="PTHR30189:SF1">
    <property type="entry name" value="LPS-ASSEMBLY PROTEIN LPTD"/>
    <property type="match status" value="1"/>
</dbReference>
<evidence type="ECO:0000313" key="4">
    <source>
        <dbReference type="EMBL" id="APZ44732.1"/>
    </source>
</evidence>
<dbReference type="InterPro" id="IPR020889">
    <property type="entry name" value="LipoPS_assembly_LptD"/>
</dbReference>
<dbReference type="KEGG" id="afy:BW247_14315"/>
<protein>
    <recommendedName>
        <fullName evidence="2">LPS-assembly protein LptD</fullName>
    </recommendedName>
</protein>
<dbReference type="AlphaFoldDB" id="A0A1P8ULM1"/>
<dbReference type="InterPro" id="IPR007543">
    <property type="entry name" value="LptD_C"/>
</dbReference>
<dbReference type="Proteomes" id="UP000243807">
    <property type="component" value="Chromosome"/>
</dbReference>